<dbReference type="GeneID" id="20195899"/>
<dbReference type="HOGENOM" id="CLU_000134_18_1_1"/>
<evidence type="ECO:0000313" key="4">
    <source>
        <dbReference type="EMBL" id="ESN93898.1"/>
    </source>
</evidence>
<dbReference type="KEGG" id="hro:HELRODRAFT_125204"/>
<protein>
    <submittedName>
        <fullName evidence="4 5">Uncharacterized protein</fullName>
    </submittedName>
</protein>
<dbReference type="GO" id="GO:0045944">
    <property type="term" value="P:positive regulation of transcription by RNA polymerase II"/>
    <property type="evidence" value="ECO:0000318"/>
    <property type="project" value="GO_Central"/>
</dbReference>
<feature type="repeat" description="ANK" evidence="3">
    <location>
        <begin position="59"/>
        <end position="91"/>
    </location>
</feature>
<accession>T1EH49</accession>
<dbReference type="eggNOG" id="KOG0504">
    <property type="taxonomic scope" value="Eukaryota"/>
</dbReference>
<dbReference type="GO" id="GO:0005634">
    <property type="term" value="C:nucleus"/>
    <property type="evidence" value="ECO:0000318"/>
    <property type="project" value="GO_Central"/>
</dbReference>
<name>T1EH49_HELRO</name>
<evidence type="ECO:0000313" key="5">
    <source>
        <dbReference type="EnsemblMetazoa" id="HelroP125204"/>
    </source>
</evidence>
<reference evidence="4 6" key="2">
    <citation type="journal article" date="2013" name="Nature">
        <title>Insights into bilaterian evolution from three spiralian genomes.</title>
        <authorList>
            <person name="Simakov O."/>
            <person name="Marletaz F."/>
            <person name="Cho S.J."/>
            <person name="Edsinger-Gonzales E."/>
            <person name="Havlak P."/>
            <person name="Hellsten U."/>
            <person name="Kuo D.H."/>
            <person name="Larsson T."/>
            <person name="Lv J."/>
            <person name="Arendt D."/>
            <person name="Savage R."/>
            <person name="Osoegawa K."/>
            <person name="de Jong P."/>
            <person name="Grimwood J."/>
            <person name="Chapman J.A."/>
            <person name="Shapiro H."/>
            <person name="Aerts A."/>
            <person name="Otillar R.P."/>
            <person name="Terry A.Y."/>
            <person name="Boore J.L."/>
            <person name="Grigoriev I.V."/>
            <person name="Lindberg D.R."/>
            <person name="Seaver E.C."/>
            <person name="Weisblat D.A."/>
            <person name="Putnam N.H."/>
            <person name="Rokhsar D.S."/>
        </authorList>
    </citation>
    <scope>NUCLEOTIDE SEQUENCE</scope>
</reference>
<dbReference type="PRINTS" id="PR01415">
    <property type="entry name" value="ANKYRIN"/>
</dbReference>
<reference evidence="6" key="1">
    <citation type="submission" date="2012-12" db="EMBL/GenBank/DDBJ databases">
        <authorList>
            <person name="Hellsten U."/>
            <person name="Grimwood J."/>
            <person name="Chapman J.A."/>
            <person name="Shapiro H."/>
            <person name="Aerts A."/>
            <person name="Otillar R.P."/>
            <person name="Terry A.Y."/>
            <person name="Boore J.L."/>
            <person name="Simakov O."/>
            <person name="Marletaz F."/>
            <person name="Cho S.-J."/>
            <person name="Edsinger-Gonzales E."/>
            <person name="Havlak P."/>
            <person name="Kuo D.-H."/>
            <person name="Larsson T."/>
            <person name="Lv J."/>
            <person name="Arendt D."/>
            <person name="Savage R."/>
            <person name="Osoegawa K."/>
            <person name="de Jong P."/>
            <person name="Lindberg D.R."/>
            <person name="Seaver E.C."/>
            <person name="Weisblat D.A."/>
            <person name="Putnam N.H."/>
            <person name="Grigoriev I.V."/>
            <person name="Rokhsar D.S."/>
        </authorList>
    </citation>
    <scope>NUCLEOTIDE SEQUENCE</scope>
</reference>
<dbReference type="PROSITE" id="PS50297">
    <property type="entry name" value="ANK_REP_REGION"/>
    <property type="match status" value="1"/>
</dbReference>
<keyword evidence="6" id="KW-1185">Reference proteome</keyword>
<dbReference type="SMART" id="SM00248">
    <property type="entry name" value="ANK"/>
    <property type="match status" value="4"/>
</dbReference>
<keyword evidence="1" id="KW-0677">Repeat</keyword>
<dbReference type="EMBL" id="KB097587">
    <property type="protein sequence ID" value="ESN93898.1"/>
    <property type="molecule type" value="Genomic_DNA"/>
</dbReference>
<dbReference type="PANTHER" id="PTHR24198">
    <property type="entry name" value="ANKYRIN REPEAT AND PROTEIN KINASE DOMAIN-CONTAINING PROTEIN"/>
    <property type="match status" value="1"/>
</dbReference>
<dbReference type="SUPFAM" id="SSF48403">
    <property type="entry name" value="Ankyrin repeat"/>
    <property type="match status" value="1"/>
</dbReference>
<proteinExistence type="predicted"/>
<dbReference type="InterPro" id="IPR036770">
    <property type="entry name" value="Ankyrin_rpt-contain_sf"/>
</dbReference>
<dbReference type="InParanoid" id="T1EH49"/>
<dbReference type="CTD" id="20195899"/>
<dbReference type="Gene3D" id="1.25.40.20">
    <property type="entry name" value="Ankyrin repeat-containing domain"/>
    <property type="match status" value="1"/>
</dbReference>
<evidence type="ECO:0000256" key="3">
    <source>
        <dbReference type="PROSITE-ProRule" id="PRU00023"/>
    </source>
</evidence>
<keyword evidence="2 3" id="KW-0040">ANK repeat</keyword>
<dbReference type="AlphaFoldDB" id="T1EH49"/>
<dbReference type="STRING" id="6412.T1EH49"/>
<dbReference type="EMBL" id="AMQM01007250">
    <property type="status" value="NOT_ANNOTATED_CDS"/>
    <property type="molecule type" value="Genomic_DNA"/>
</dbReference>
<dbReference type="PANTHER" id="PTHR24198:SF165">
    <property type="entry name" value="ANKYRIN REPEAT-CONTAINING PROTEIN-RELATED"/>
    <property type="match status" value="1"/>
</dbReference>
<dbReference type="RefSeq" id="XP_009028094.1">
    <property type="nucleotide sequence ID" value="XM_009029846.1"/>
</dbReference>
<dbReference type="Proteomes" id="UP000015101">
    <property type="component" value="Unassembled WGS sequence"/>
</dbReference>
<dbReference type="Pfam" id="PF12796">
    <property type="entry name" value="Ank_2"/>
    <property type="match status" value="2"/>
</dbReference>
<evidence type="ECO:0000256" key="2">
    <source>
        <dbReference type="ARBA" id="ARBA00023043"/>
    </source>
</evidence>
<dbReference type="OrthoDB" id="10257076at2759"/>
<sequence length="168" mass="18803">QEHYDIAFLLIDSGAKLNSHKCRWDRSPIHLAALRGNVRLIAKLIKKCPDLVHSRCHFLHQTPLLCASMTNHVKAIKLLLSLNADVNAKDVYGKTSLAKSVEKRCTKAILCLLRHGADPNMKDEEGRTCLFFPSLSHDVKMVDLILSHTTIDVNARDFLGKTALHQAC</sequence>
<gene>
    <name evidence="5" type="primary">20195899</name>
    <name evidence="4" type="ORF">HELRODRAFT_125204</name>
</gene>
<dbReference type="PROSITE" id="PS50088">
    <property type="entry name" value="ANK_REPEAT"/>
    <property type="match status" value="1"/>
</dbReference>
<evidence type="ECO:0000256" key="1">
    <source>
        <dbReference type="ARBA" id="ARBA00022737"/>
    </source>
</evidence>
<dbReference type="EnsemblMetazoa" id="HelroT125204">
    <property type="protein sequence ID" value="HelroP125204"/>
    <property type="gene ID" value="HelroG125204"/>
</dbReference>
<reference evidence="5" key="3">
    <citation type="submission" date="2015-06" db="UniProtKB">
        <authorList>
            <consortium name="EnsemblMetazoa"/>
        </authorList>
    </citation>
    <scope>IDENTIFICATION</scope>
</reference>
<dbReference type="GO" id="GO:0000976">
    <property type="term" value="F:transcription cis-regulatory region binding"/>
    <property type="evidence" value="ECO:0000318"/>
    <property type="project" value="GO_Central"/>
</dbReference>
<organism evidence="5 6">
    <name type="scientific">Helobdella robusta</name>
    <name type="common">Californian leech</name>
    <dbReference type="NCBI Taxonomy" id="6412"/>
    <lineage>
        <taxon>Eukaryota</taxon>
        <taxon>Metazoa</taxon>
        <taxon>Spiralia</taxon>
        <taxon>Lophotrochozoa</taxon>
        <taxon>Annelida</taxon>
        <taxon>Clitellata</taxon>
        <taxon>Hirudinea</taxon>
        <taxon>Rhynchobdellida</taxon>
        <taxon>Glossiphoniidae</taxon>
        <taxon>Helobdella</taxon>
    </lineage>
</organism>
<dbReference type="InterPro" id="IPR002110">
    <property type="entry name" value="Ankyrin_rpt"/>
</dbReference>
<evidence type="ECO:0000313" key="6">
    <source>
        <dbReference type="Proteomes" id="UP000015101"/>
    </source>
</evidence>